<dbReference type="Proteomes" id="UP000288725">
    <property type="component" value="Chromosome 3"/>
</dbReference>
<evidence type="ECO:0000313" key="2">
    <source>
        <dbReference type="Proteomes" id="UP000288725"/>
    </source>
</evidence>
<gene>
    <name evidence="1" type="ORF">VDGE_30054</name>
</gene>
<accession>A0A444RUT5</accession>
<dbReference type="AlphaFoldDB" id="A0A444RUT5"/>
<proteinExistence type="predicted"/>
<name>A0A444RUT5_VERDA</name>
<sequence length="107" mass="11456">MSTMVLFIAFGSAAQLETCAPAAKVPAGVALCKPIVRSSIIVVRRCASFDSFRRFAIKGTRAIIANPPAIDDANEDRSGLVLEATPSPRPSIPSSTHPREAERFFVL</sequence>
<protein>
    <submittedName>
        <fullName evidence="1">Uncharacterized protein</fullName>
    </submittedName>
</protein>
<organism evidence="1 2">
    <name type="scientific">Verticillium dahliae</name>
    <name type="common">Verticillium wilt</name>
    <dbReference type="NCBI Taxonomy" id="27337"/>
    <lineage>
        <taxon>Eukaryota</taxon>
        <taxon>Fungi</taxon>
        <taxon>Dikarya</taxon>
        <taxon>Ascomycota</taxon>
        <taxon>Pezizomycotina</taxon>
        <taxon>Sordariomycetes</taxon>
        <taxon>Hypocreomycetidae</taxon>
        <taxon>Glomerellales</taxon>
        <taxon>Plectosphaerellaceae</taxon>
        <taxon>Verticillium</taxon>
    </lineage>
</organism>
<reference evidence="1 2" key="1">
    <citation type="submission" date="2018-12" db="EMBL/GenBank/DDBJ databases">
        <title>Genome of Verticillium dahliae isolate Getta Getta.</title>
        <authorList>
            <person name="Gardiner D.M."/>
        </authorList>
    </citation>
    <scope>NUCLEOTIDE SEQUENCE [LARGE SCALE GENOMIC DNA]</scope>
    <source>
        <strain evidence="1 2">Getta Getta</strain>
    </source>
</reference>
<evidence type="ECO:0000313" key="1">
    <source>
        <dbReference type="EMBL" id="RXG44922.1"/>
    </source>
</evidence>
<comment type="caution">
    <text evidence="1">The sequence shown here is derived from an EMBL/GenBank/DDBJ whole genome shotgun (WGS) entry which is preliminary data.</text>
</comment>
<dbReference type="EMBL" id="RSDZ01000072">
    <property type="protein sequence ID" value="RXG44922.1"/>
    <property type="molecule type" value="Genomic_DNA"/>
</dbReference>